<keyword evidence="6 13" id="KW-0441">Lipid A biosynthesis</keyword>
<dbReference type="PANTHER" id="PTHR42724">
    <property type="entry name" value="TETRAACYLDISACCHARIDE 4'-KINASE"/>
    <property type="match status" value="1"/>
</dbReference>
<comment type="similarity">
    <text evidence="13">Belongs to the LpxK family.</text>
</comment>
<evidence type="ECO:0000256" key="2">
    <source>
        <dbReference type="ARBA" id="ARBA00004870"/>
    </source>
</evidence>
<dbReference type="NCBIfam" id="TIGR00682">
    <property type="entry name" value="lpxK"/>
    <property type="match status" value="1"/>
</dbReference>
<name>A0A250FER6_9FLAO</name>
<evidence type="ECO:0000256" key="5">
    <source>
        <dbReference type="ARBA" id="ARBA00022516"/>
    </source>
</evidence>
<dbReference type="InterPro" id="IPR027417">
    <property type="entry name" value="P-loop_NTPase"/>
</dbReference>
<organism evidence="14 15">
    <name type="scientific">Capnocytophaga leadbetteri</name>
    <dbReference type="NCBI Taxonomy" id="327575"/>
    <lineage>
        <taxon>Bacteria</taxon>
        <taxon>Pseudomonadati</taxon>
        <taxon>Bacteroidota</taxon>
        <taxon>Flavobacteriia</taxon>
        <taxon>Flavobacteriales</taxon>
        <taxon>Flavobacteriaceae</taxon>
        <taxon>Capnocytophaga</taxon>
    </lineage>
</organism>
<dbReference type="GO" id="GO:0005886">
    <property type="term" value="C:plasma membrane"/>
    <property type="evidence" value="ECO:0007669"/>
    <property type="project" value="TreeGrafter"/>
</dbReference>
<dbReference type="GO" id="GO:0009029">
    <property type="term" value="F:lipid-A 4'-kinase activity"/>
    <property type="evidence" value="ECO:0007669"/>
    <property type="project" value="UniProtKB-UniRule"/>
</dbReference>
<evidence type="ECO:0000256" key="1">
    <source>
        <dbReference type="ARBA" id="ARBA00002274"/>
    </source>
</evidence>
<evidence type="ECO:0000256" key="11">
    <source>
        <dbReference type="ARBA" id="ARBA00023098"/>
    </source>
</evidence>
<evidence type="ECO:0000313" key="14">
    <source>
        <dbReference type="EMBL" id="ATA82496.1"/>
    </source>
</evidence>
<dbReference type="GO" id="GO:0009245">
    <property type="term" value="P:lipid A biosynthetic process"/>
    <property type="evidence" value="ECO:0007669"/>
    <property type="project" value="UniProtKB-UniRule"/>
</dbReference>
<dbReference type="UniPathway" id="UPA00359">
    <property type="reaction ID" value="UER00482"/>
</dbReference>
<dbReference type="GO" id="GO:0005524">
    <property type="term" value="F:ATP binding"/>
    <property type="evidence" value="ECO:0007669"/>
    <property type="project" value="UniProtKB-UniRule"/>
</dbReference>
<evidence type="ECO:0000256" key="6">
    <source>
        <dbReference type="ARBA" id="ARBA00022556"/>
    </source>
</evidence>
<evidence type="ECO:0000256" key="4">
    <source>
        <dbReference type="ARBA" id="ARBA00016436"/>
    </source>
</evidence>
<dbReference type="KEGG" id="clk:CGC53_09145"/>
<keyword evidence="5 13" id="KW-0444">Lipid biosynthesis</keyword>
<dbReference type="InterPro" id="IPR003758">
    <property type="entry name" value="LpxK"/>
</dbReference>
<dbReference type="Proteomes" id="UP000217276">
    <property type="component" value="Chromosome"/>
</dbReference>
<comment type="caution">
    <text evidence="13">Lacks conserved residue(s) required for the propagation of feature annotation.</text>
</comment>
<keyword evidence="10 13" id="KW-0067">ATP-binding</keyword>
<keyword evidence="11 13" id="KW-0443">Lipid metabolism</keyword>
<evidence type="ECO:0000256" key="8">
    <source>
        <dbReference type="ARBA" id="ARBA00022741"/>
    </source>
</evidence>
<evidence type="ECO:0000256" key="12">
    <source>
        <dbReference type="ARBA" id="ARBA00029757"/>
    </source>
</evidence>
<dbReference type="GO" id="GO:0009244">
    <property type="term" value="P:lipopolysaccharide core region biosynthetic process"/>
    <property type="evidence" value="ECO:0007669"/>
    <property type="project" value="TreeGrafter"/>
</dbReference>
<protein>
    <recommendedName>
        <fullName evidence="4 13">Tetraacyldisaccharide 4'-kinase</fullName>
        <ecNumber evidence="3 13">2.7.1.130</ecNumber>
    </recommendedName>
    <alternativeName>
        <fullName evidence="12 13">Lipid A 4'-kinase</fullName>
    </alternativeName>
</protein>
<keyword evidence="9 13" id="KW-0418">Kinase</keyword>
<dbReference type="Pfam" id="PF02606">
    <property type="entry name" value="LpxK"/>
    <property type="match status" value="1"/>
</dbReference>
<keyword evidence="15" id="KW-1185">Reference proteome</keyword>
<evidence type="ECO:0000256" key="7">
    <source>
        <dbReference type="ARBA" id="ARBA00022679"/>
    </source>
</evidence>
<accession>A0A250FER6</accession>
<evidence type="ECO:0000256" key="9">
    <source>
        <dbReference type="ARBA" id="ARBA00022777"/>
    </source>
</evidence>
<gene>
    <name evidence="13 14" type="primary">lpxK</name>
    <name evidence="14" type="ORF">CGC53_09145</name>
</gene>
<dbReference type="RefSeq" id="WP_095914499.1">
    <property type="nucleotide sequence ID" value="NZ_CAUUPF010000026.1"/>
</dbReference>
<dbReference type="EMBL" id="CP022384">
    <property type="protein sequence ID" value="ATA82496.1"/>
    <property type="molecule type" value="Genomic_DNA"/>
</dbReference>
<proteinExistence type="inferred from homology"/>
<evidence type="ECO:0000256" key="10">
    <source>
        <dbReference type="ARBA" id="ARBA00022840"/>
    </source>
</evidence>
<dbReference type="SUPFAM" id="SSF52540">
    <property type="entry name" value="P-loop containing nucleoside triphosphate hydrolases"/>
    <property type="match status" value="1"/>
</dbReference>
<comment type="pathway">
    <text evidence="2 13">Glycolipid biosynthesis; lipid IV(A) biosynthesis; lipid IV(A) from (3R)-3-hydroxytetradecanoyl-[acyl-carrier-protein] and UDP-N-acetyl-alpha-D-glucosamine: step 6/6.</text>
</comment>
<sequence length="337" mass="38309">MRYLSFLLFPFALLYGAIVRLRHWCYNTGIFKEHTFAVPTICVGNVAVGGTGKSPMVEYLVRQLHPKCRVAVLSRGYKRKTKGFVLADAQATVADLGDEPFQFWQKFHKDIILAVCGDRVEGMRQLLQLPTPPTVVILDDAFQHRPVKATKNIVLTAYGQLFTDDWLLPVGRLRDVVSRVQQADIVVVTKCPPDLSVAERERIVAQLQKKTRPQTPIVFATIAYSEQVYSVAGESPLESFIQQPFTLVTGIANPQPLLDFLKRKGADFQHIAFPDHHHFTDKELQQLQGLRVLTTEKDYVRFEQSWEGLYYLPIEMQFCTNEDAVKFGTVFGAFMQE</sequence>
<evidence type="ECO:0000256" key="13">
    <source>
        <dbReference type="HAMAP-Rule" id="MF_00409"/>
    </source>
</evidence>
<comment type="function">
    <text evidence="1 13">Transfers the gamma-phosphate of ATP to the 4'-position of a tetraacyldisaccharide 1-phosphate intermediate (termed DS-1-P) to form tetraacyldisaccharide 1,4'-bis-phosphate (lipid IVA).</text>
</comment>
<comment type="catalytic activity">
    <reaction evidence="13">
        <text>a lipid A disaccharide + ATP = a lipid IVA + ADP + H(+)</text>
        <dbReference type="Rhea" id="RHEA:67840"/>
        <dbReference type="ChEBI" id="CHEBI:15378"/>
        <dbReference type="ChEBI" id="CHEBI:30616"/>
        <dbReference type="ChEBI" id="CHEBI:176343"/>
        <dbReference type="ChEBI" id="CHEBI:176425"/>
        <dbReference type="ChEBI" id="CHEBI:456216"/>
        <dbReference type="EC" id="2.7.1.130"/>
    </reaction>
</comment>
<reference evidence="15" key="1">
    <citation type="submission" date="2017-06" db="EMBL/GenBank/DDBJ databases">
        <title>Capnocytophaga spp. assemblies.</title>
        <authorList>
            <person name="Gulvik C.A."/>
        </authorList>
    </citation>
    <scope>NUCLEOTIDE SEQUENCE [LARGE SCALE GENOMIC DNA]</scope>
    <source>
        <strain evidence="15">H6253</strain>
    </source>
</reference>
<dbReference type="EC" id="2.7.1.130" evidence="3 13"/>
<evidence type="ECO:0000256" key="3">
    <source>
        <dbReference type="ARBA" id="ARBA00012071"/>
    </source>
</evidence>
<keyword evidence="8 13" id="KW-0547">Nucleotide-binding</keyword>
<keyword evidence="7 13" id="KW-0808">Transferase</keyword>
<dbReference type="HAMAP" id="MF_00409">
    <property type="entry name" value="LpxK"/>
    <property type="match status" value="1"/>
</dbReference>
<dbReference type="AlphaFoldDB" id="A0A250FER6"/>
<evidence type="ECO:0000313" key="15">
    <source>
        <dbReference type="Proteomes" id="UP000217276"/>
    </source>
</evidence>
<dbReference type="PANTHER" id="PTHR42724:SF1">
    <property type="entry name" value="TETRAACYLDISACCHARIDE 4'-KINASE, MITOCHONDRIAL-RELATED"/>
    <property type="match status" value="1"/>
</dbReference>